<proteinExistence type="predicted"/>
<feature type="transmembrane region" description="Helical" evidence="1">
    <location>
        <begin position="6"/>
        <end position="25"/>
    </location>
</feature>
<feature type="transmembrane region" description="Helical" evidence="1">
    <location>
        <begin position="166"/>
        <end position="189"/>
    </location>
</feature>
<comment type="caution">
    <text evidence="2">The sequence shown here is derived from an EMBL/GenBank/DDBJ whole genome shotgun (WGS) entry which is preliminary data.</text>
</comment>
<sequence length="235" mass="27334">MNSEIADSFSLLLAYITLISVGYSWKRYLKKLEKQKETSNQNEPIKTVVQEDQQVDKLDSNNSQTIQKKPDKIGLLEFYLYSNKQFKQNKQSCDILKIGQYILYISNNLMIISIMNAYYGIDDFNKSCWVLGLVIVPLFNLIQLFIFFIAYLLAQRILKKTQIENIDIIFILVGYFYFILGNLIIVSSINGNDYLIDKAFSIFGIQYIFEIILNKLNEKVDLDVVSKLDQVLKKL</sequence>
<protein>
    <recommendedName>
        <fullName evidence="4">Transmembrane protein</fullName>
    </recommendedName>
</protein>
<keyword evidence="1" id="KW-0472">Membrane</keyword>
<gene>
    <name evidence="2" type="ORF">PSON_ATCC_30995.1.T0850195</name>
</gene>
<feature type="transmembrane region" description="Helical" evidence="1">
    <location>
        <begin position="101"/>
        <end position="121"/>
    </location>
</feature>
<name>A0A8S1PSD2_9CILI</name>
<reference evidence="2" key="1">
    <citation type="submission" date="2021-01" db="EMBL/GenBank/DDBJ databases">
        <authorList>
            <consortium name="Genoscope - CEA"/>
            <person name="William W."/>
        </authorList>
    </citation>
    <scope>NUCLEOTIDE SEQUENCE</scope>
</reference>
<dbReference type="AlphaFoldDB" id="A0A8S1PSD2"/>
<keyword evidence="1" id="KW-0812">Transmembrane</keyword>
<accession>A0A8S1PSD2</accession>
<keyword evidence="3" id="KW-1185">Reference proteome</keyword>
<dbReference type="OrthoDB" id="303072at2759"/>
<feature type="transmembrane region" description="Helical" evidence="1">
    <location>
        <begin position="133"/>
        <end position="154"/>
    </location>
</feature>
<dbReference type="EMBL" id="CAJJDN010000085">
    <property type="protein sequence ID" value="CAD8105941.1"/>
    <property type="molecule type" value="Genomic_DNA"/>
</dbReference>
<evidence type="ECO:0000313" key="3">
    <source>
        <dbReference type="Proteomes" id="UP000692954"/>
    </source>
</evidence>
<dbReference type="Proteomes" id="UP000692954">
    <property type="component" value="Unassembled WGS sequence"/>
</dbReference>
<keyword evidence="1" id="KW-1133">Transmembrane helix</keyword>
<evidence type="ECO:0008006" key="4">
    <source>
        <dbReference type="Google" id="ProtNLM"/>
    </source>
</evidence>
<organism evidence="2 3">
    <name type="scientific">Paramecium sonneborni</name>
    <dbReference type="NCBI Taxonomy" id="65129"/>
    <lineage>
        <taxon>Eukaryota</taxon>
        <taxon>Sar</taxon>
        <taxon>Alveolata</taxon>
        <taxon>Ciliophora</taxon>
        <taxon>Intramacronucleata</taxon>
        <taxon>Oligohymenophorea</taxon>
        <taxon>Peniculida</taxon>
        <taxon>Parameciidae</taxon>
        <taxon>Paramecium</taxon>
    </lineage>
</organism>
<evidence type="ECO:0000313" key="2">
    <source>
        <dbReference type="EMBL" id="CAD8105941.1"/>
    </source>
</evidence>
<evidence type="ECO:0000256" key="1">
    <source>
        <dbReference type="SAM" id="Phobius"/>
    </source>
</evidence>